<dbReference type="PROSITE" id="PS00330">
    <property type="entry name" value="HEMOLYSIN_CALCIUM"/>
    <property type="match status" value="2"/>
</dbReference>
<dbReference type="PANTHER" id="PTHR38340">
    <property type="entry name" value="S-LAYER PROTEIN"/>
    <property type="match status" value="1"/>
</dbReference>
<feature type="compositionally biased region" description="Polar residues" evidence="3">
    <location>
        <begin position="11"/>
        <end position="22"/>
    </location>
</feature>
<proteinExistence type="predicted"/>
<feature type="compositionally biased region" description="Acidic residues" evidence="3">
    <location>
        <begin position="27"/>
        <end position="39"/>
    </location>
</feature>
<sequence length="228" mass="24275">MLQGTPEDDQITTGAGQDTLFGQSGDDSLEGDEGDDSLDGGEGADTLDGGDGQDIWLGGAGADEITAGTGDDTVFAGDGEDQIAVGPGNDRVLGEQGSDRFTFDGAGDHQILGGEDADGLDIDRIDLTGIDRDTYRLIKGQPEEGRIEFLDSDGNVIGRTNYAQIEEVIICFTPGTMIATKPGEKSVQQLKAGDCVFTRDNGPQELRWIGRRNLNRHDLSKCRNAFQF</sequence>
<dbReference type="AlphaFoldDB" id="A0A6P0CCQ1"/>
<dbReference type="Proteomes" id="UP000468591">
    <property type="component" value="Unassembled WGS sequence"/>
</dbReference>
<dbReference type="EMBL" id="JAABNT010000003">
    <property type="protein sequence ID" value="NEK22154.1"/>
    <property type="molecule type" value="Genomic_DNA"/>
</dbReference>
<protein>
    <recommendedName>
        <fullName evidence="4">Hedgehog/Intein (Hint) domain-containing protein</fullName>
    </recommendedName>
</protein>
<dbReference type="InterPro" id="IPR036844">
    <property type="entry name" value="Hint_dom_sf"/>
</dbReference>
<evidence type="ECO:0000313" key="6">
    <source>
        <dbReference type="Proteomes" id="UP000468591"/>
    </source>
</evidence>
<evidence type="ECO:0000256" key="1">
    <source>
        <dbReference type="ARBA" id="ARBA00004613"/>
    </source>
</evidence>
<dbReference type="SUPFAM" id="SSF51120">
    <property type="entry name" value="beta-Roll"/>
    <property type="match status" value="1"/>
</dbReference>
<accession>A0A6P0CCQ1</accession>
<dbReference type="PRINTS" id="PR00313">
    <property type="entry name" value="CABNDNGRPT"/>
</dbReference>
<dbReference type="RefSeq" id="WP_164353083.1">
    <property type="nucleotide sequence ID" value="NZ_JAABNT010000003.1"/>
</dbReference>
<dbReference type="SUPFAM" id="SSF51294">
    <property type="entry name" value="Hedgehog/intein (Hint) domain"/>
    <property type="match status" value="1"/>
</dbReference>
<dbReference type="Gene3D" id="2.150.10.10">
    <property type="entry name" value="Serralysin-like metalloprotease, C-terminal"/>
    <property type="match status" value="2"/>
</dbReference>
<evidence type="ECO:0000256" key="2">
    <source>
        <dbReference type="ARBA" id="ARBA00022525"/>
    </source>
</evidence>
<dbReference type="Pfam" id="PF00353">
    <property type="entry name" value="HemolysinCabind"/>
    <property type="match status" value="2"/>
</dbReference>
<dbReference type="InterPro" id="IPR018511">
    <property type="entry name" value="Hemolysin-typ_Ca-bd_CS"/>
</dbReference>
<name>A0A6P0CCQ1_9RHOB</name>
<dbReference type="InterPro" id="IPR050557">
    <property type="entry name" value="RTX_toxin/Mannuronan_C5-epim"/>
</dbReference>
<keyword evidence="2" id="KW-0964">Secreted</keyword>
<evidence type="ECO:0000313" key="5">
    <source>
        <dbReference type="EMBL" id="NEK22154.1"/>
    </source>
</evidence>
<dbReference type="Pfam" id="PF13403">
    <property type="entry name" value="Hint_2"/>
    <property type="match status" value="1"/>
</dbReference>
<evidence type="ECO:0000259" key="4">
    <source>
        <dbReference type="Pfam" id="PF13403"/>
    </source>
</evidence>
<comment type="caution">
    <text evidence="5">The sequence shown here is derived from an EMBL/GenBank/DDBJ whole genome shotgun (WGS) entry which is preliminary data.</text>
</comment>
<dbReference type="PANTHER" id="PTHR38340:SF1">
    <property type="entry name" value="S-LAYER PROTEIN"/>
    <property type="match status" value="1"/>
</dbReference>
<feature type="region of interest" description="Disordered" evidence="3">
    <location>
        <begin position="1"/>
        <end position="79"/>
    </location>
</feature>
<keyword evidence="6" id="KW-1185">Reference proteome</keyword>
<dbReference type="GO" id="GO:0005509">
    <property type="term" value="F:calcium ion binding"/>
    <property type="evidence" value="ECO:0007669"/>
    <property type="project" value="InterPro"/>
</dbReference>
<dbReference type="InterPro" id="IPR028992">
    <property type="entry name" value="Hedgehog/Intein_dom"/>
</dbReference>
<dbReference type="InterPro" id="IPR001343">
    <property type="entry name" value="Hemolysn_Ca-bd"/>
</dbReference>
<evidence type="ECO:0000256" key="3">
    <source>
        <dbReference type="SAM" id="MobiDB-lite"/>
    </source>
</evidence>
<reference evidence="5 6" key="1">
    <citation type="submission" date="2020-01" db="EMBL/GenBank/DDBJ databases">
        <title>Sulfitobacter sediminilitoris sp. nov., isolated from a tidal flat.</title>
        <authorList>
            <person name="Park S."/>
            <person name="Yoon J.-H."/>
        </authorList>
    </citation>
    <scope>NUCLEOTIDE SEQUENCE [LARGE SCALE GENOMIC DNA]</scope>
    <source>
        <strain evidence="5 6">JBTF-M27</strain>
    </source>
</reference>
<comment type="subcellular location">
    <subcellularLocation>
        <location evidence="1">Secreted</location>
    </subcellularLocation>
</comment>
<dbReference type="InterPro" id="IPR011049">
    <property type="entry name" value="Serralysin-like_metalloprot_C"/>
</dbReference>
<dbReference type="GO" id="GO:0005576">
    <property type="term" value="C:extracellular region"/>
    <property type="evidence" value="ECO:0007669"/>
    <property type="project" value="UniProtKB-SubCell"/>
</dbReference>
<feature type="domain" description="Hedgehog/Intein (Hint)" evidence="4">
    <location>
        <begin position="170"/>
        <end position="220"/>
    </location>
</feature>
<gene>
    <name evidence="5" type="ORF">GV827_07045</name>
</gene>
<feature type="compositionally biased region" description="Acidic residues" evidence="3">
    <location>
        <begin position="1"/>
        <end position="10"/>
    </location>
</feature>
<organism evidence="5 6">
    <name type="scientific">Sulfitobacter sediminilitoris</name>
    <dbReference type="NCBI Taxonomy" id="2698830"/>
    <lineage>
        <taxon>Bacteria</taxon>
        <taxon>Pseudomonadati</taxon>
        <taxon>Pseudomonadota</taxon>
        <taxon>Alphaproteobacteria</taxon>
        <taxon>Rhodobacterales</taxon>
        <taxon>Roseobacteraceae</taxon>
        <taxon>Sulfitobacter</taxon>
    </lineage>
</organism>